<proteinExistence type="predicted"/>
<feature type="transmembrane region" description="Helical" evidence="1">
    <location>
        <begin position="75"/>
        <end position="97"/>
    </location>
</feature>
<dbReference type="PANTHER" id="PTHR39400">
    <property type="entry name" value="YALI0E29227P"/>
    <property type="match status" value="1"/>
</dbReference>
<organism evidence="2 3">
    <name type="scientific">Candida verbasci</name>
    <dbReference type="NCBI Taxonomy" id="1227364"/>
    <lineage>
        <taxon>Eukaryota</taxon>
        <taxon>Fungi</taxon>
        <taxon>Dikarya</taxon>
        <taxon>Ascomycota</taxon>
        <taxon>Saccharomycotina</taxon>
        <taxon>Pichiomycetes</taxon>
        <taxon>Debaryomycetaceae</taxon>
        <taxon>Candida/Lodderomyces clade</taxon>
        <taxon>Candida</taxon>
    </lineage>
</organism>
<protein>
    <submittedName>
        <fullName evidence="2">Uncharacterized protein</fullName>
    </submittedName>
</protein>
<keyword evidence="1" id="KW-0812">Transmembrane</keyword>
<feature type="transmembrane region" description="Helical" evidence="1">
    <location>
        <begin position="25"/>
        <end position="46"/>
    </location>
</feature>
<gene>
    <name evidence="2" type="ORF">CANVERA_P2753</name>
</gene>
<evidence type="ECO:0000256" key="1">
    <source>
        <dbReference type="SAM" id="Phobius"/>
    </source>
</evidence>
<name>A0A9W4TVM5_9ASCO</name>
<evidence type="ECO:0000313" key="3">
    <source>
        <dbReference type="Proteomes" id="UP001152885"/>
    </source>
</evidence>
<dbReference type="EMBL" id="CANTUO010000002">
    <property type="protein sequence ID" value="CAI5758240.1"/>
    <property type="molecule type" value="Genomic_DNA"/>
</dbReference>
<sequence length="108" mass="13135">MESKPLPLIDPEDEIDNLNYDNLRIYGYILLISTYVLFIISINSFFELWKFIIQPLYGGEMYFQLYTIFKFIDDMIVRIWCIYIVCWWWAIISWCGLKLFRHSKGIQD</sequence>
<keyword evidence="3" id="KW-1185">Reference proteome</keyword>
<dbReference type="InterPro" id="IPR029164">
    <property type="entry name" value="PIG-Y"/>
</dbReference>
<dbReference type="OrthoDB" id="2157498at2759"/>
<keyword evidence="1" id="KW-0472">Membrane</keyword>
<dbReference type="AlphaFoldDB" id="A0A9W4TVM5"/>
<dbReference type="Pfam" id="PF15159">
    <property type="entry name" value="PIG-Y"/>
    <property type="match status" value="1"/>
</dbReference>
<dbReference type="Proteomes" id="UP001152885">
    <property type="component" value="Unassembled WGS sequence"/>
</dbReference>
<comment type="caution">
    <text evidence="2">The sequence shown here is derived from an EMBL/GenBank/DDBJ whole genome shotgun (WGS) entry which is preliminary data.</text>
</comment>
<reference evidence="2" key="1">
    <citation type="submission" date="2022-12" db="EMBL/GenBank/DDBJ databases">
        <authorList>
            <person name="Brejova B."/>
        </authorList>
    </citation>
    <scope>NUCLEOTIDE SEQUENCE</scope>
</reference>
<evidence type="ECO:0000313" key="2">
    <source>
        <dbReference type="EMBL" id="CAI5758240.1"/>
    </source>
</evidence>
<accession>A0A9W4TVM5</accession>
<keyword evidence="1" id="KW-1133">Transmembrane helix</keyword>
<dbReference type="PANTHER" id="PTHR39400:SF1">
    <property type="entry name" value="PIG-P DOMAIN-CONTAINING PROTEIN"/>
    <property type="match status" value="1"/>
</dbReference>